<evidence type="ECO:0000256" key="3">
    <source>
        <dbReference type="ARBA" id="ARBA00022692"/>
    </source>
</evidence>
<sequence>MDWTFAAAGLVTGFLVGLTGTGGGALMTPILTLLLGVPPLAAVSTDLVTSVVMKPFAVLVHLRQHTIRWRIALWLCVGSVPAAFVGAMVDGLLRSARVDGILRILLGAALLLAVASTVVRMYLDLRKRPENPGVEPEAAVAPGRLVLIGVVVGFIVGVTSVGSGSLVMVTLLLMYPRLSAGRLVGTDLAQALPLVASAALGHLFFGEVHFGLVAGLLVGSIPGAVIGALLSSRAPSRVIRVTLAVVLLASGLSLLGLAALTTLIVVAVAALIAATAWFLLARTTHSAAANEKTTVPSKGRELL</sequence>
<dbReference type="Proteomes" id="UP001500618">
    <property type="component" value="Unassembled WGS sequence"/>
</dbReference>
<name>A0ABN2G1I6_9ACTN</name>
<keyword evidence="6" id="KW-1003">Cell membrane</keyword>
<feature type="transmembrane region" description="Helical" evidence="6">
    <location>
        <begin position="40"/>
        <end position="59"/>
    </location>
</feature>
<keyword evidence="3 6" id="KW-0812">Transmembrane</keyword>
<gene>
    <name evidence="7" type="ORF">GCM10009765_10820</name>
</gene>
<dbReference type="InterPro" id="IPR051598">
    <property type="entry name" value="TSUP/Inactive_protease-like"/>
</dbReference>
<proteinExistence type="inferred from homology"/>
<evidence type="ECO:0000256" key="2">
    <source>
        <dbReference type="ARBA" id="ARBA00009142"/>
    </source>
</evidence>
<keyword evidence="8" id="KW-1185">Reference proteome</keyword>
<dbReference type="PANTHER" id="PTHR43701">
    <property type="entry name" value="MEMBRANE TRANSPORTER PROTEIN MJ0441-RELATED"/>
    <property type="match status" value="1"/>
</dbReference>
<feature type="transmembrane region" description="Helical" evidence="6">
    <location>
        <begin position="238"/>
        <end position="257"/>
    </location>
</feature>
<dbReference type="InterPro" id="IPR002781">
    <property type="entry name" value="TM_pro_TauE-like"/>
</dbReference>
<evidence type="ECO:0000313" key="7">
    <source>
        <dbReference type="EMBL" id="GAA1663194.1"/>
    </source>
</evidence>
<dbReference type="Pfam" id="PF01925">
    <property type="entry name" value="TauE"/>
    <property type="match status" value="1"/>
</dbReference>
<keyword evidence="5 6" id="KW-0472">Membrane</keyword>
<protein>
    <recommendedName>
        <fullName evidence="6">Probable membrane transporter protein</fullName>
    </recommendedName>
</protein>
<feature type="transmembrane region" description="Helical" evidence="6">
    <location>
        <begin position="144"/>
        <end position="175"/>
    </location>
</feature>
<reference evidence="7 8" key="1">
    <citation type="journal article" date="2019" name="Int. J. Syst. Evol. Microbiol.">
        <title>The Global Catalogue of Microorganisms (GCM) 10K type strain sequencing project: providing services to taxonomists for standard genome sequencing and annotation.</title>
        <authorList>
            <consortium name="The Broad Institute Genomics Platform"/>
            <consortium name="The Broad Institute Genome Sequencing Center for Infectious Disease"/>
            <person name="Wu L."/>
            <person name="Ma J."/>
        </authorList>
    </citation>
    <scope>NUCLEOTIDE SEQUENCE [LARGE SCALE GENOMIC DNA]</scope>
    <source>
        <strain evidence="7 8">JCM 14718</strain>
    </source>
</reference>
<feature type="transmembrane region" description="Helical" evidence="6">
    <location>
        <begin position="263"/>
        <end position="280"/>
    </location>
</feature>
<evidence type="ECO:0000256" key="5">
    <source>
        <dbReference type="ARBA" id="ARBA00023136"/>
    </source>
</evidence>
<dbReference type="EMBL" id="BAAANY010000003">
    <property type="protein sequence ID" value="GAA1663194.1"/>
    <property type="molecule type" value="Genomic_DNA"/>
</dbReference>
<comment type="subcellular location">
    <subcellularLocation>
        <location evidence="6">Cell membrane</location>
        <topology evidence="6">Multi-pass membrane protein</topology>
    </subcellularLocation>
    <subcellularLocation>
        <location evidence="1">Membrane</location>
        <topology evidence="1">Multi-pass membrane protein</topology>
    </subcellularLocation>
</comment>
<comment type="similarity">
    <text evidence="2 6">Belongs to the 4-toluene sulfonate uptake permease (TSUP) (TC 2.A.102) family.</text>
</comment>
<evidence type="ECO:0000256" key="1">
    <source>
        <dbReference type="ARBA" id="ARBA00004141"/>
    </source>
</evidence>
<evidence type="ECO:0000256" key="4">
    <source>
        <dbReference type="ARBA" id="ARBA00022989"/>
    </source>
</evidence>
<feature type="transmembrane region" description="Helical" evidence="6">
    <location>
        <begin position="71"/>
        <end position="89"/>
    </location>
</feature>
<organism evidence="7 8">
    <name type="scientific">Fodinicola feengrottensis</name>
    <dbReference type="NCBI Taxonomy" id="435914"/>
    <lineage>
        <taxon>Bacteria</taxon>
        <taxon>Bacillati</taxon>
        <taxon>Actinomycetota</taxon>
        <taxon>Actinomycetes</taxon>
        <taxon>Mycobacteriales</taxon>
        <taxon>Fodinicola</taxon>
    </lineage>
</organism>
<evidence type="ECO:0000256" key="6">
    <source>
        <dbReference type="RuleBase" id="RU363041"/>
    </source>
</evidence>
<keyword evidence="4 6" id="KW-1133">Transmembrane helix</keyword>
<feature type="transmembrane region" description="Helical" evidence="6">
    <location>
        <begin position="210"/>
        <end position="231"/>
    </location>
</feature>
<dbReference type="RefSeq" id="WP_344307680.1">
    <property type="nucleotide sequence ID" value="NZ_BAAANY010000003.1"/>
</dbReference>
<evidence type="ECO:0000313" key="8">
    <source>
        <dbReference type="Proteomes" id="UP001500618"/>
    </source>
</evidence>
<feature type="transmembrane region" description="Helical" evidence="6">
    <location>
        <begin position="101"/>
        <end position="123"/>
    </location>
</feature>
<comment type="caution">
    <text evidence="7">The sequence shown here is derived from an EMBL/GenBank/DDBJ whole genome shotgun (WGS) entry which is preliminary data.</text>
</comment>
<dbReference type="PANTHER" id="PTHR43701:SF2">
    <property type="entry name" value="MEMBRANE TRANSPORTER PROTEIN YJNA-RELATED"/>
    <property type="match status" value="1"/>
</dbReference>
<accession>A0ABN2G1I6</accession>